<keyword evidence="2 7" id="KW-0235">DNA replication</keyword>
<protein>
    <recommendedName>
        <fullName evidence="7">Chromosomal replication initiator protein DnaA</fullName>
    </recommendedName>
</protein>
<dbReference type="InterPro" id="IPR013317">
    <property type="entry name" value="DnaA_dom"/>
</dbReference>
<dbReference type="EMBL" id="PGEX01000001">
    <property type="protein sequence ID" value="PJJ42188.1"/>
    <property type="molecule type" value="Genomic_DNA"/>
</dbReference>
<dbReference type="SMART" id="SM00760">
    <property type="entry name" value="Bac_DnaA_C"/>
    <property type="match status" value="1"/>
</dbReference>
<evidence type="ECO:0000259" key="9">
    <source>
        <dbReference type="SMART" id="SM00382"/>
    </source>
</evidence>
<feature type="domain" description="Chromosomal replication initiator DnaA C-terminal" evidence="10">
    <location>
        <begin position="401"/>
        <end position="469"/>
    </location>
</feature>
<dbReference type="InterPro" id="IPR003593">
    <property type="entry name" value="AAA+_ATPase"/>
</dbReference>
<dbReference type="Gene3D" id="1.10.1750.10">
    <property type="match status" value="1"/>
</dbReference>
<dbReference type="InterPro" id="IPR027417">
    <property type="entry name" value="P-loop_NTPase"/>
</dbReference>
<dbReference type="AlphaFoldDB" id="A0A2M9A929"/>
<dbReference type="GO" id="GO:0006275">
    <property type="term" value="P:regulation of DNA replication"/>
    <property type="evidence" value="ECO:0007669"/>
    <property type="project" value="InterPro"/>
</dbReference>
<evidence type="ECO:0000256" key="7">
    <source>
        <dbReference type="RuleBase" id="RU000577"/>
    </source>
</evidence>
<dbReference type="Pfam" id="PF08299">
    <property type="entry name" value="Bac_DnaA_C"/>
    <property type="match status" value="1"/>
</dbReference>
<keyword evidence="5" id="KW-0446">Lipid-binding</keyword>
<feature type="domain" description="AAA+ ATPase" evidence="9">
    <location>
        <begin position="174"/>
        <end position="334"/>
    </location>
</feature>
<dbReference type="InterPro" id="IPR013159">
    <property type="entry name" value="DnaA_C"/>
</dbReference>
<keyword evidence="4 7" id="KW-0067">ATP-binding</keyword>
<dbReference type="GO" id="GO:0005886">
    <property type="term" value="C:plasma membrane"/>
    <property type="evidence" value="ECO:0007669"/>
    <property type="project" value="TreeGrafter"/>
</dbReference>
<dbReference type="InterPro" id="IPR020591">
    <property type="entry name" value="Chromosome_initiator_DnaA-like"/>
</dbReference>
<evidence type="ECO:0000256" key="6">
    <source>
        <dbReference type="ARBA" id="ARBA00023125"/>
    </source>
</evidence>
<proteinExistence type="inferred from homology"/>
<comment type="caution">
    <text evidence="11">The sequence shown here is derived from an EMBL/GenBank/DDBJ whole genome shotgun (WGS) entry which is preliminary data.</text>
</comment>
<evidence type="ECO:0000256" key="3">
    <source>
        <dbReference type="ARBA" id="ARBA00022741"/>
    </source>
</evidence>
<dbReference type="Gene3D" id="3.40.50.300">
    <property type="entry name" value="P-loop containing nucleotide triphosphate hydrolases"/>
    <property type="match status" value="1"/>
</dbReference>
<comment type="function">
    <text evidence="7">Plays an essential role in the initiation and regulation of chromosomal replication. ATP-DnaA binds to the origin of replication (oriC) to initiate formation of the DNA replication initiation complex once per cell cycle. Binds the DnaA box (a 9 base pair repeat at the origin) and separates the double-stranded (ds)DNA. Forms a right-handed helical filament on oriC DNA; dsDNA binds to the exterior of the filament while single-stranded (ss)DNA is stabiized in the filament's interior. The ATP-DnaA-oriC complex binds and stabilizes one strand of the AT-rich DNA unwinding element (DUE), permitting loading of DNA polymerase. After initiation quickly degrades to an ADP-DnaA complex that is not apt for DNA replication. Binds acidic phospholipids.</text>
</comment>
<gene>
    <name evidence="11" type="ORF">BGX16_2206</name>
</gene>
<dbReference type="PANTHER" id="PTHR30050">
    <property type="entry name" value="CHROMOSOMAL REPLICATION INITIATOR PROTEIN DNAA"/>
    <property type="match status" value="1"/>
</dbReference>
<organism evidence="11 12">
    <name type="scientific">Hallerella succinigenes</name>
    <dbReference type="NCBI Taxonomy" id="1896222"/>
    <lineage>
        <taxon>Bacteria</taxon>
        <taxon>Pseudomonadati</taxon>
        <taxon>Fibrobacterota</taxon>
        <taxon>Fibrobacteria</taxon>
        <taxon>Fibrobacterales</taxon>
        <taxon>Fibrobacteraceae</taxon>
        <taxon>Hallerella</taxon>
    </lineage>
</organism>
<dbReference type="CDD" id="cd00009">
    <property type="entry name" value="AAA"/>
    <property type="match status" value="1"/>
</dbReference>
<evidence type="ECO:0000313" key="11">
    <source>
        <dbReference type="EMBL" id="PJJ42188.1"/>
    </source>
</evidence>
<evidence type="ECO:0000256" key="8">
    <source>
        <dbReference type="RuleBase" id="RU004227"/>
    </source>
</evidence>
<dbReference type="GO" id="GO:0003688">
    <property type="term" value="F:DNA replication origin binding"/>
    <property type="evidence" value="ECO:0007669"/>
    <property type="project" value="TreeGrafter"/>
</dbReference>
<evidence type="ECO:0000256" key="2">
    <source>
        <dbReference type="ARBA" id="ARBA00022705"/>
    </source>
</evidence>
<dbReference type="OrthoDB" id="9807019at2"/>
<keyword evidence="6 7" id="KW-0238">DNA-binding</keyword>
<keyword evidence="1" id="KW-0963">Cytoplasm</keyword>
<dbReference type="InterPro" id="IPR010921">
    <property type="entry name" value="Trp_repressor/repl_initiator"/>
</dbReference>
<dbReference type="Proteomes" id="UP000231134">
    <property type="component" value="Unassembled WGS sequence"/>
</dbReference>
<dbReference type="CDD" id="cd06571">
    <property type="entry name" value="Bac_DnaA_C"/>
    <property type="match status" value="1"/>
</dbReference>
<dbReference type="InterPro" id="IPR038454">
    <property type="entry name" value="DnaA_N_sf"/>
</dbReference>
<name>A0A2M9A929_9BACT</name>
<dbReference type="GO" id="GO:0008289">
    <property type="term" value="F:lipid binding"/>
    <property type="evidence" value="ECO:0007669"/>
    <property type="project" value="UniProtKB-KW"/>
</dbReference>
<dbReference type="Gene3D" id="3.30.300.180">
    <property type="match status" value="1"/>
</dbReference>
<dbReference type="SMART" id="SM00382">
    <property type="entry name" value="AAA"/>
    <property type="match status" value="1"/>
</dbReference>
<dbReference type="Gene3D" id="1.10.8.60">
    <property type="match status" value="1"/>
</dbReference>
<dbReference type="GO" id="GO:0005524">
    <property type="term" value="F:ATP binding"/>
    <property type="evidence" value="ECO:0007669"/>
    <property type="project" value="UniProtKB-KW"/>
</dbReference>
<evidence type="ECO:0000256" key="5">
    <source>
        <dbReference type="ARBA" id="ARBA00023121"/>
    </source>
</evidence>
<dbReference type="SUPFAM" id="SSF52540">
    <property type="entry name" value="P-loop containing nucleoside triphosphate hydrolases"/>
    <property type="match status" value="1"/>
</dbReference>
<dbReference type="GO" id="GO:0006270">
    <property type="term" value="P:DNA replication initiation"/>
    <property type="evidence" value="ECO:0007669"/>
    <property type="project" value="InterPro"/>
</dbReference>
<accession>A0A2M9A929</accession>
<dbReference type="PRINTS" id="PR00051">
    <property type="entry name" value="DNAA"/>
</dbReference>
<comment type="similarity">
    <text evidence="8">Belongs to the DnaA family.</text>
</comment>
<sequence length="492" mass="54918">MLIDNVIRLADASQGLWDSVLSSLRSSLSANSYDMWFGKKNLTLDCIENGCAKLIAANELVASWINGQFRSALLEAFKQADPEINDYLISVSASSKASQVMIMSTDAASEAAVEKPVVRKPLISREEKTLLAENAKTLALFYSNYSFDTFVEGDSNRIALAMCRTIAENPMECSMNPFFLFGGPGVGKTHLLQSIGRYAIMYSTASRVVFRTAEQFLKDFMLTQDMSVSRAERADALAKLRSTYEDPQLLLIDDIQVIAGIGHGATEKALFQVLQKRVAAKRQTVFCADRRPTEIPNLYDGFTHFDGNSIAVDVPDFLTRLNILRKKANALQIPVEERDRIFRWVAQHQRGNVREIEGVVTKLFAYHDLLGVNLTLDTFKELCESCNVIDPANVADKPIPTISSIKEMVANAYHVSVESLRANTRVKSVSVPRKVAMYFCRELTKESLLSIGFQFGRDYTTVIASIKAVERDMRHDPEFASNIENLRASFAI</sequence>
<keyword evidence="12" id="KW-1185">Reference proteome</keyword>
<dbReference type="PANTHER" id="PTHR30050:SF2">
    <property type="entry name" value="CHROMOSOMAL REPLICATION INITIATOR PROTEIN DNAA"/>
    <property type="match status" value="1"/>
</dbReference>
<evidence type="ECO:0000256" key="1">
    <source>
        <dbReference type="ARBA" id="ARBA00022490"/>
    </source>
</evidence>
<dbReference type="InterPro" id="IPR024633">
    <property type="entry name" value="DnaA_N_dom"/>
</dbReference>
<dbReference type="SUPFAM" id="SSF48295">
    <property type="entry name" value="TrpR-like"/>
    <property type="match status" value="1"/>
</dbReference>
<evidence type="ECO:0000313" key="12">
    <source>
        <dbReference type="Proteomes" id="UP000231134"/>
    </source>
</evidence>
<evidence type="ECO:0000259" key="10">
    <source>
        <dbReference type="SMART" id="SM00760"/>
    </source>
</evidence>
<dbReference type="Pfam" id="PF00308">
    <property type="entry name" value="Bac_DnaA"/>
    <property type="match status" value="1"/>
</dbReference>
<reference evidence="11 12" key="1">
    <citation type="submission" date="2017-11" db="EMBL/GenBank/DDBJ databases">
        <title>Animal gut microbial communities from fecal samples from Wisconsin, USA.</title>
        <authorList>
            <person name="Neumann A."/>
        </authorList>
    </citation>
    <scope>NUCLEOTIDE SEQUENCE [LARGE SCALE GENOMIC DNA]</scope>
    <source>
        <strain evidence="11 12">UWS3</strain>
    </source>
</reference>
<keyword evidence="3 7" id="KW-0547">Nucleotide-binding</keyword>
<evidence type="ECO:0000256" key="4">
    <source>
        <dbReference type="ARBA" id="ARBA00022840"/>
    </source>
</evidence>
<dbReference type="Pfam" id="PF11638">
    <property type="entry name" value="DnaA_N"/>
    <property type="match status" value="1"/>
</dbReference>